<sequence>METHKGTLDSCLATLVFATLFSHFSSKSLSLPLYICAPTPTQKHLPSTFLQAVVSILSLQLLSKQISFQRGIVVFLSLLNNKKMEAMKMKVFAVLMVVLMAFSTMQKATAANAPAPSPTSDATIFVPTFLASFVALAFGFFL</sequence>
<evidence type="ECO:0000313" key="1">
    <source>
        <dbReference type="EMBL" id="KAI9398739.1"/>
    </source>
</evidence>
<reference evidence="1 2" key="1">
    <citation type="journal article" date="2006" name="Science">
        <title>The genome of black cottonwood, Populus trichocarpa (Torr. &amp; Gray).</title>
        <authorList>
            <person name="Tuskan G.A."/>
            <person name="Difazio S."/>
            <person name="Jansson S."/>
            <person name="Bohlmann J."/>
            <person name="Grigoriev I."/>
            <person name="Hellsten U."/>
            <person name="Putnam N."/>
            <person name="Ralph S."/>
            <person name="Rombauts S."/>
            <person name="Salamov A."/>
            <person name="Schein J."/>
            <person name="Sterck L."/>
            <person name="Aerts A."/>
            <person name="Bhalerao R.R."/>
            <person name="Bhalerao R.P."/>
            <person name="Blaudez D."/>
            <person name="Boerjan W."/>
            <person name="Brun A."/>
            <person name="Brunner A."/>
            <person name="Busov V."/>
            <person name="Campbell M."/>
            <person name="Carlson J."/>
            <person name="Chalot M."/>
            <person name="Chapman J."/>
            <person name="Chen G.L."/>
            <person name="Cooper D."/>
            <person name="Coutinho P.M."/>
            <person name="Couturier J."/>
            <person name="Covert S."/>
            <person name="Cronk Q."/>
            <person name="Cunningham R."/>
            <person name="Davis J."/>
            <person name="Degroeve S."/>
            <person name="Dejardin A."/>
            <person name="Depamphilis C."/>
            <person name="Detter J."/>
            <person name="Dirks B."/>
            <person name="Dubchak I."/>
            <person name="Duplessis S."/>
            <person name="Ehlting J."/>
            <person name="Ellis B."/>
            <person name="Gendler K."/>
            <person name="Goodstein D."/>
            <person name="Gribskov M."/>
            <person name="Grimwood J."/>
            <person name="Groover A."/>
            <person name="Gunter L."/>
            <person name="Hamberger B."/>
            <person name="Heinze B."/>
            <person name="Helariutta Y."/>
            <person name="Henrissat B."/>
            <person name="Holligan D."/>
            <person name="Holt R."/>
            <person name="Huang W."/>
            <person name="Islam-Faridi N."/>
            <person name="Jones S."/>
            <person name="Jones-Rhoades M."/>
            <person name="Jorgensen R."/>
            <person name="Joshi C."/>
            <person name="Kangasjarvi J."/>
            <person name="Karlsson J."/>
            <person name="Kelleher C."/>
            <person name="Kirkpatrick R."/>
            <person name="Kirst M."/>
            <person name="Kohler A."/>
            <person name="Kalluri U."/>
            <person name="Larimer F."/>
            <person name="Leebens-Mack J."/>
            <person name="Leple J.C."/>
            <person name="Locascio P."/>
            <person name="Lou Y."/>
            <person name="Lucas S."/>
            <person name="Martin F."/>
            <person name="Montanini B."/>
            <person name="Napoli C."/>
            <person name="Nelson D.R."/>
            <person name="Nelson C."/>
            <person name="Nieminen K."/>
            <person name="Nilsson O."/>
            <person name="Pereda V."/>
            <person name="Peter G."/>
            <person name="Philippe R."/>
            <person name="Pilate G."/>
            <person name="Poliakov A."/>
            <person name="Razumovskaya J."/>
            <person name="Richardson P."/>
            <person name="Rinaldi C."/>
            <person name="Ritland K."/>
            <person name="Rouze P."/>
            <person name="Ryaboy D."/>
            <person name="Schmutz J."/>
            <person name="Schrader J."/>
            <person name="Segerman B."/>
            <person name="Shin H."/>
            <person name="Siddiqui A."/>
            <person name="Sterky F."/>
            <person name="Terry A."/>
            <person name="Tsai C.J."/>
            <person name="Uberbacher E."/>
            <person name="Unneberg P."/>
            <person name="Vahala J."/>
            <person name="Wall K."/>
            <person name="Wessler S."/>
            <person name="Yang G."/>
            <person name="Yin T."/>
            <person name="Douglas C."/>
            <person name="Marra M."/>
            <person name="Sandberg G."/>
            <person name="Van de Peer Y."/>
            <person name="Rokhsar D."/>
        </authorList>
    </citation>
    <scope>NUCLEOTIDE SEQUENCE [LARGE SCALE GENOMIC DNA]</scope>
    <source>
        <strain evidence="2">cv. Nisqually</strain>
    </source>
</reference>
<gene>
    <name evidence="1" type="ORF">POPTR_003G220900v4</name>
</gene>
<comment type="caution">
    <text evidence="1">The sequence shown here is derived from an EMBL/GenBank/DDBJ whole genome shotgun (WGS) entry which is preliminary data.</text>
</comment>
<dbReference type="EMBL" id="CM009292">
    <property type="protein sequence ID" value="KAI9398739.1"/>
    <property type="molecule type" value="Genomic_DNA"/>
</dbReference>
<dbReference type="Proteomes" id="UP000006729">
    <property type="component" value="Chromosome 3"/>
</dbReference>
<protein>
    <submittedName>
        <fullName evidence="1">Uncharacterized protein</fullName>
    </submittedName>
</protein>
<name>A0ACC0TB28_POPTR</name>
<keyword evidence="2" id="KW-1185">Reference proteome</keyword>
<accession>A0ACC0TB28</accession>
<proteinExistence type="predicted"/>
<organism evidence="1 2">
    <name type="scientific">Populus trichocarpa</name>
    <name type="common">Western balsam poplar</name>
    <name type="synonym">Populus balsamifera subsp. trichocarpa</name>
    <dbReference type="NCBI Taxonomy" id="3694"/>
    <lineage>
        <taxon>Eukaryota</taxon>
        <taxon>Viridiplantae</taxon>
        <taxon>Streptophyta</taxon>
        <taxon>Embryophyta</taxon>
        <taxon>Tracheophyta</taxon>
        <taxon>Spermatophyta</taxon>
        <taxon>Magnoliopsida</taxon>
        <taxon>eudicotyledons</taxon>
        <taxon>Gunneridae</taxon>
        <taxon>Pentapetalae</taxon>
        <taxon>rosids</taxon>
        <taxon>fabids</taxon>
        <taxon>Malpighiales</taxon>
        <taxon>Salicaceae</taxon>
        <taxon>Saliceae</taxon>
        <taxon>Populus</taxon>
    </lineage>
</organism>
<evidence type="ECO:0000313" key="2">
    <source>
        <dbReference type="Proteomes" id="UP000006729"/>
    </source>
</evidence>